<evidence type="ECO:0000256" key="7">
    <source>
        <dbReference type="ARBA" id="ARBA00022842"/>
    </source>
</evidence>
<dbReference type="EC" id="3.1.-.-" evidence="9"/>
<feature type="binding site" evidence="9">
    <location>
        <position position="12"/>
    </location>
    <ligand>
        <name>Mg(2+)</name>
        <dbReference type="ChEBI" id="CHEBI:18420"/>
        <note>catalytic</note>
    </ligand>
</feature>
<dbReference type="CDD" id="cd09725">
    <property type="entry name" value="Cas2_I_II_III"/>
    <property type="match status" value="1"/>
</dbReference>
<dbReference type="NCBIfam" id="TIGR01573">
    <property type="entry name" value="cas2"/>
    <property type="match status" value="1"/>
</dbReference>
<keyword evidence="12" id="KW-1185">Reference proteome</keyword>
<keyword evidence="7 9" id="KW-0460">Magnesium</keyword>
<reference evidence="12" key="1">
    <citation type="submission" date="2023-07" db="EMBL/GenBank/DDBJ databases">
        <title>Conexibacter stalactiti sp. nov., isolated from stalactites in a lava cave and emended description of the genus Conexibacter.</title>
        <authorList>
            <person name="Lee S.D."/>
        </authorList>
    </citation>
    <scope>NUCLEOTIDE SEQUENCE [LARGE SCALE GENOMIC DNA]</scope>
    <source>
        <strain evidence="12">KCTC 39840</strain>
    </source>
</reference>
<feature type="compositionally biased region" description="Basic and acidic residues" evidence="10">
    <location>
        <begin position="89"/>
        <end position="102"/>
    </location>
</feature>
<evidence type="ECO:0000313" key="11">
    <source>
        <dbReference type="EMBL" id="MDW5592986.1"/>
    </source>
</evidence>
<organism evidence="11 12">
    <name type="scientific">Conexibacter stalactiti</name>
    <dbReference type="NCBI Taxonomy" id="1940611"/>
    <lineage>
        <taxon>Bacteria</taxon>
        <taxon>Bacillati</taxon>
        <taxon>Actinomycetota</taxon>
        <taxon>Thermoleophilia</taxon>
        <taxon>Solirubrobacterales</taxon>
        <taxon>Conexibacteraceae</taxon>
        <taxon>Conexibacter</taxon>
    </lineage>
</organism>
<name>A0ABU4HI47_9ACTN</name>
<dbReference type="GO" id="GO:0004519">
    <property type="term" value="F:endonuclease activity"/>
    <property type="evidence" value="ECO:0007669"/>
    <property type="project" value="UniProtKB-KW"/>
</dbReference>
<evidence type="ECO:0000313" key="12">
    <source>
        <dbReference type="Proteomes" id="UP001284601"/>
    </source>
</evidence>
<comment type="cofactor">
    <cofactor evidence="1 9">
        <name>Mg(2+)</name>
        <dbReference type="ChEBI" id="CHEBI:18420"/>
    </cofactor>
</comment>
<accession>A0ABU4HI47</accession>
<comment type="caution">
    <text evidence="11">The sequence shown here is derived from an EMBL/GenBank/DDBJ whole genome shotgun (WGS) entry which is preliminary data.</text>
</comment>
<reference evidence="11 12" key="2">
    <citation type="submission" date="2023-10" db="EMBL/GenBank/DDBJ databases">
        <authorList>
            <person name="Han X.F."/>
        </authorList>
    </citation>
    <scope>NUCLEOTIDE SEQUENCE [LARGE SCALE GENOMIC DNA]</scope>
    <source>
        <strain evidence="11 12">KCTC 39840</strain>
    </source>
</reference>
<evidence type="ECO:0000256" key="8">
    <source>
        <dbReference type="ARBA" id="ARBA00023118"/>
    </source>
</evidence>
<dbReference type="Pfam" id="PF09827">
    <property type="entry name" value="CRISPR_Cas2"/>
    <property type="match status" value="1"/>
</dbReference>
<feature type="region of interest" description="Disordered" evidence="10">
    <location>
        <begin position="89"/>
        <end position="113"/>
    </location>
</feature>
<keyword evidence="8 9" id="KW-0051">Antiviral defense</keyword>
<dbReference type="Gene3D" id="3.30.70.240">
    <property type="match status" value="1"/>
</dbReference>
<dbReference type="PANTHER" id="PTHR34405">
    <property type="entry name" value="CRISPR-ASSOCIATED ENDORIBONUCLEASE CAS2"/>
    <property type="match status" value="1"/>
</dbReference>
<evidence type="ECO:0000256" key="2">
    <source>
        <dbReference type="ARBA" id="ARBA00009959"/>
    </source>
</evidence>
<dbReference type="HAMAP" id="MF_01471">
    <property type="entry name" value="Cas2"/>
    <property type="match status" value="1"/>
</dbReference>
<comment type="subunit">
    <text evidence="9">Homodimer, forms a heterotetramer with a Cas1 homodimer.</text>
</comment>
<evidence type="ECO:0000256" key="1">
    <source>
        <dbReference type="ARBA" id="ARBA00001946"/>
    </source>
</evidence>
<protein>
    <recommendedName>
        <fullName evidence="9">CRISPR-associated endoribonuclease Cas2</fullName>
        <ecNumber evidence="9">3.1.-.-</ecNumber>
    </recommendedName>
</protein>
<sequence length="138" mass="15769">MADRTRYLLAYDIREPRRLRRVHRLAKDFGEPLQYSLFVCDLTRVELSRLKGQLHEAMKTTEDSVSIFDLGPPATRGVECIEFIGRRRDLPTDDPTIRRSGDPPHPCDPARAVGVRSFYPGSARTTYSPCKRSLPQLP</sequence>
<evidence type="ECO:0000256" key="4">
    <source>
        <dbReference type="ARBA" id="ARBA00022723"/>
    </source>
</evidence>
<evidence type="ECO:0000256" key="6">
    <source>
        <dbReference type="ARBA" id="ARBA00022801"/>
    </source>
</evidence>
<dbReference type="EMBL" id="JAWSTH010000002">
    <property type="protein sequence ID" value="MDW5592986.1"/>
    <property type="molecule type" value="Genomic_DNA"/>
</dbReference>
<dbReference type="SUPFAM" id="SSF143430">
    <property type="entry name" value="TTP0101/SSO1404-like"/>
    <property type="match status" value="1"/>
</dbReference>
<keyword evidence="6 9" id="KW-0378">Hydrolase</keyword>
<dbReference type="RefSeq" id="WP_318595246.1">
    <property type="nucleotide sequence ID" value="NZ_JAWSTH010000002.1"/>
</dbReference>
<dbReference type="Proteomes" id="UP001284601">
    <property type="component" value="Unassembled WGS sequence"/>
</dbReference>
<gene>
    <name evidence="9 11" type="primary">cas2</name>
    <name evidence="11" type="ORF">R7226_01465</name>
</gene>
<keyword evidence="5 9" id="KW-0255">Endonuclease</keyword>
<evidence type="ECO:0000256" key="3">
    <source>
        <dbReference type="ARBA" id="ARBA00022722"/>
    </source>
</evidence>
<evidence type="ECO:0000256" key="9">
    <source>
        <dbReference type="HAMAP-Rule" id="MF_01471"/>
    </source>
</evidence>
<proteinExistence type="inferred from homology"/>
<comment type="similarity">
    <text evidence="2 9">Belongs to the CRISPR-associated endoribonuclease Cas2 protein family.</text>
</comment>
<dbReference type="PANTHER" id="PTHR34405:SF3">
    <property type="entry name" value="CRISPR-ASSOCIATED ENDORIBONUCLEASE CAS2 3"/>
    <property type="match status" value="1"/>
</dbReference>
<comment type="function">
    <text evidence="9">CRISPR (clustered regularly interspaced short palindromic repeat), is an adaptive immune system that provides protection against mobile genetic elements (viruses, transposable elements and conjugative plasmids). CRISPR clusters contain sequences complementary to antecedent mobile elements and target invading nucleic acids. CRISPR clusters are transcribed and processed into CRISPR RNA (crRNA). Functions as a ssRNA-specific endoribonuclease. Involved in the integration of spacer DNA into the CRISPR cassette.</text>
</comment>
<keyword evidence="4 9" id="KW-0479">Metal-binding</keyword>
<dbReference type="InterPro" id="IPR021127">
    <property type="entry name" value="CRISPR_associated_Cas2"/>
</dbReference>
<evidence type="ECO:0000256" key="5">
    <source>
        <dbReference type="ARBA" id="ARBA00022759"/>
    </source>
</evidence>
<evidence type="ECO:0000256" key="10">
    <source>
        <dbReference type="SAM" id="MobiDB-lite"/>
    </source>
</evidence>
<dbReference type="InterPro" id="IPR019199">
    <property type="entry name" value="Virulence_VapD/CRISPR_Cas2"/>
</dbReference>
<keyword evidence="3 9" id="KW-0540">Nuclease</keyword>